<reference evidence="1 2" key="1">
    <citation type="journal article" date="2014" name="Int. J. Syst. Evol. Microbiol.">
        <title>Complete genome sequence of Corynebacterium casei LMG S-19264T (=DSM 44701T), isolated from a smear-ripened cheese.</title>
        <authorList>
            <consortium name="US DOE Joint Genome Institute (JGI-PGF)"/>
            <person name="Walter F."/>
            <person name="Albersmeier A."/>
            <person name="Kalinowski J."/>
            <person name="Ruckert C."/>
        </authorList>
    </citation>
    <scope>NUCLEOTIDE SEQUENCE [LARGE SCALE GENOMIC DNA]</scope>
    <source>
        <strain evidence="1 2">KCTC 19473</strain>
    </source>
</reference>
<sequence>MASVHLANVPKQPDLDSEPQFNSDLAFTVDYAIGSNYDGFVVYDISHPEDP</sequence>
<dbReference type="EMBL" id="BMXL01000029">
    <property type="protein sequence ID" value="GHD34303.1"/>
    <property type="molecule type" value="Genomic_DNA"/>
</dbReference>
<evidence type="ECO:0000313" key="1">
    <source>
        <dbReference type="EMBL" id="GHD34303.1"/>
    </source>
</evidence>
<keyword evidence="2" id="KW-1185">Reference proteome</keyword>
<protein>
    <submittedName>
        <fullName evidence="1">Uncharacterized protein</fullName>
    </submittedName>
</protein>
<evidence type="ECO:0000313" key="2">
    <source>
        <dbReference type="Proteomes" id="UP000654947"/>
    </source>
</evidence>
<comment type="caution">
    <text evidence="1">The sequence shown here is derived from an EMBL/GenBank/DDBJ whole genome shotgun (WGS) entry which is preliminary data.</text>
</comment>
<name>A0A918XJW2_9ACTN</name>
<gene>
    <name evidence="1" type="ORF">GCM10007147_39790</name>
</gene>
<dbReference type="Proteomes" id="UP000654947">
    <property type="component" value="Unassembled WGS sequence"/>
</dbReference>
<organism evidence="1 2">
    <name type="scientific">Nocardiopsis kunsanensis</name>
    <dbReference type="NCBI Taxonomy" id="141693"/>
    <lineage>
        <taxon>Bacteria</taxon>
        <taxon>Bacillati</taxon>
        <taxon>Actinomycetota</taxon>
        <taxon>Actinomycetes</taxon>
        <taxon>Streptosporangiales</taxon>
        <taxon>Nocardiopsidaceae</taxon>
        <taxon>Nocardiopsis</taxon>
    </lineage>
</organism>
<proteinExistence type="predicted"/>
<accession>A0A918XJW2</accession>
<dbReference type="AlphaFoldDB" id="A0A918XJW2"/>